<dbReference type="GO" id="GO:0003824">
    <property type="term" value="F:catalytic activity"/>
    <property type="evidence" value="ECO:0007669"/>
    <property type="project" value="InterPro"/>
</dbReference>
<proteinExistence type="predicted"/>
<dbReference type="Proteomes" id="UP000036908">
    <property type="component" value="Unassembled WGS sequence"/>
</dbReference>
<accession>A0A0L8AQW6</accession>
<keyword evidence="4" id="KW-1185">Reference proteome</keyword>
<feature type="transmembrane region" description="Helical" evidence="1">
    <location>
        <begin position="38"/>
        <end position="54"/>
    </location>
</feature>
<gene>
    <name evidence="3" type="ORF">OB69_00760</name>
</gene>
<dbReference type="SUPFAM" id="SSF56219">
    <property type="entry name" value="DNase I-like"/>
    <property type="match status" value="1"/>
</dbReference>
<keyword evidence="1" id="KW-1133">Transmembrane helix</keyword>
<dbReference type="GO" id="GO:0016020">
    <property type="term" value="C:membrane"/>
    <property type="evidence" value="ECO:0007669"/>
    <property type="project" value="GOC"/>
</dbReference>
<dbReference type="Gene3D" id="3.60.10.10">
    <property type="entry name" value="Endonuclease/exonuclease/phosphatase"/>
    <property type="match status" value="1"/>
</dbReference>
<dbReference type="InterPro" id="IPR005135">
    <property type="entry name" value="Endo/exonuclease/phosphatase"/>
</dbReference>
<feature type="transmembrane region" description="Helical" evidence="1">
    <location>
        <begin position="66"/>
        <end position="85"/>
    </location>
</feature>
<dbReference type="PANTHER" id="PTHR14859">
    <property type="entry name" value="CALCOFLUOR WHITE HYPERSENSITIVE PROTEIN PRECURSOR"/>
    <property type="match status" value="1"/>
</dbReference>
<organism evidence="3 4">
    <name type="scientific">Roseivirga seohaensis subsp. aquiponti</name>
    <dbReference type="NCBI Taxonomy" id="1566026"/>
    <lineage>
        <taxon>Bacteria</taxon>
        <taxon>Pseudomonadati</taxon>
        <taxon>Bacteroidota</taxon>
        <taxon>Cytophagia</taxon>
        <taxon>Cytophagales</taxon>
        <taxon>Roseivirgaceae</taxon>
        <taxon>Roseivirga</taxon>
    </lineage>
</organism>
<dbReference type="AlphaFoldDB" id="A0A0L8AQW6"/>
<dbReference type="PATRIC" id="fig|1566026.4.peg.162"/>
<protein>
    <recommendedName>
        <fullName evidence="2">Endonuclease/exonuclease/phosphatase domain-containing protein</fullName>
    </recommendedName>
</protein>
<sequence>MRQPKNKERALAAVLLLPALLLLIPTYTFTLTLFQSFLFQAMLVYGLLSVFWIIRHHYRLAGINFSIYLLLLIKINSPIGLGYQITQGKEQMTVLQFNVLSTNEAYESTIDRVIQLSPDFVSFQEVSAEWATELKKGLANEYPFSKVVSNDDASQGIAVFSKHPLIDTEVVDWAGTTNIIGKVKMHKEEINFLALHTRSPTTRLKWNTRNEHLNIAKEYISEKKGEFLVLGDFNTVPWDNRLKNFKSTTELQDSRKKLTPTFPAWNPYLAQIPIDYIFHSKGIGCRSLDSVKITSDHLAIMGTYELRGM</sequence>
<dbReference type="Pfam" id="PF03372">
    <property type="entry name" value="Exo_endo_phos"/>
    <property type="match status" value="1"/>
</dbReference>
<evidence type="ECO:0000313" key="4">
    <source>
        <dbReference type="Proteomes" id="UP000036908"/>
    </source>
</evidence>
<reference evidence="4" key="1">
    <citation type="submission" date="2014-11" db="EMBL/GenBank/DDBJ databases">
        <title>Genome sequencing of Roseivirga sp. D-25.</title>
        <authorList>
            <person name="Selvaratnam C."/>
            <person name="Thevarajoo S."/>
            <person name="Goh K.M."/>
            <person name="Eee R."/>
            <person name="Chan K.-G."/>
            <person name="Chong C.S."/>
        </authorList>
    </citation>
    <scope>NUCLEOTIDE SEQUENCE [LARGE SCALE GENOMIC DNA]</scope>
    <source>
        <strain evidence="4">D-25</strain>
    </source>
</reference>
<keyword evidence="1" id="KW-0472">Membrane</keyword>
<dbReference type="InterPro" id="IPR036691">
    <property type="entry name" value="Endo/exonu/phosph_ase_sf"/>
</dbReference>
<dbReference type="InterPro" id="IPR051916">
    <property type="entry name" value="GPI-anchor_lipid_remodeler"/>
</dbReference>
<evidence type="ECO:0000313" key="3">
    <source>
        <dbReference type="EMBL" id="KOF04621.1"/>
    </source>
</evidence>
<dbReference type="GO" id="GO:0006506">
    <property type="term" value="P:GPI anchor biosynthetic process"/>
    <property type="evidence" value="ECO:0007669"/>
    <property type="project" value="TreeGrafter"/>
</dbReference>
<name>A0A0L8AQW6_9BACT</name>
<dbReference type="PANTHER" id="PTHR14859:SF15">
    <property type="entry name" value="ENDONUCLEASE_EXONUCLEASE_PHOSPHATASE DOMAIN-CONTAINING PROTEIN"/>
    <property type="match status" value="1"/>
</dbReference>
<dbReference type="EMBL" id="JSVA01000001">
    <property type="protein sequence ID" value="KOF04621.1"/>
    <property type="molecule type" value="Genomic_DNA"/>
</dbReference>
<comment type="caution">
    <text evidence="3">The sequence shown here is derived from an EMBL/GenBank/DDBJ whole genome shotgun (WGS) entry which is preliminary data.</text>
</comment>
<evidence type="ECO:0000256" key="1">
    <source>
        <dbReference type="SAM" id="Phobius"/>
    </source>
</evidence>
<keyword evidence="1" id="KW-0812">Transmembrane</keyword>
<evidence type="ECO:0000259" key="2">
    <source>
        <dbReference type="Pfam" id="PF03372"/>
    </source>
</evidence>
<feature type="domain" description="Endonuclease/exonuclease/phosphatase" evidence="2">
    <location>
        <begin position="95"/>
        <end position="297"/>
    </location>
</feature>